<dbReference type="Proteomes" id="UP001259803">
    <property type="component" value="Unassembled WGS sequence"/>
</dbReference>
<keyword evidence="5 11" id="KW-0812">Transmembrane</keyword>
<dbReference type="Pfam" id="PF08345">
    <property type="entry name" value="YscJ_FliF_C"/>
    <property type="match status" value="1"/>
</dbReference>
<comment type="caution">
    <text evidence="14">The sequence shown here is derived from an EMBL/GenBank/DDBJ whole genome shotgun (WGS) entry which is preliminary data.</text>
</comment>
<reference evidence="14 15" key="1">
    <citation type="submission" date="2023-09" db="EMBL/GenBank/DDBJ databases">
        <authorList>
            <person name="Rey-Velasco X."/>
        </authorList>
    </citation>
    <scope>NUCLEOTIDE SEQUENCE [LARGE SCALE GENOMIC DNA]</scope>
    <source>
        <strain evidence="14 15">F390</strain>
    </source>
</reference>
<keyword evidence="7 11" id="KW-0472">Membrane</keyword>
<gene>
    <name evidence="14" type="primary">fliF</name>
    <name evidence="14" type="ORF">RM533_00675</name>
</gene>
<evidence type="ECO:0000256" key="11">
    <source>
        <dbReference type="SAM" id="Phobius"/>
    </source>
</evidence>
<name>A0ABU2ZDL4_9SPHN</name>
<keyword evidence="14" id="KW-0282">Flagellum</keyword>
<comment type="similarity">
    <text evidence="3 9">Belongs to the FliF family.</text>
</comment>
<keyword evidence="6 11" id="KW-1133">Transmembrane helix</keyword>
<comment type="subcellular location">
    <subcellularLocation>
        <location evidence="1 9">Bacterial flagellum basal body</location>
    </subcellularLocation>
    <subcellularLocation>
        <location evidence="2">Cell membrane</location>
        <topology evidence="2">Multi-pass membrane protein</topology>
    </subcellularLocation>
</comment>
<protein>
    <recommendedName>
        <fullName evidence="9">Flagellar M-ring protein</fullName>
    </recommendedName>
</protein>
<keyword evidence="15" id="KW-1185">Reference proteome</keyword>
<keyword evidence="4" id="KW-1003">Cell membrane</keyword>
<dbReference type="RefSeq" id="WP_311339261.1">
    <property type="nucleotide sequence ID" value="NZ_JAVRHS010000001.1"/>
</dbReference>
<sequence length="540" mass="56056">MAGSARDRWSAFFSQPAVRRSMPAIAGLGAVTLAAVLYMAMSTGPQRVLYGNLADTERAAVVAALETGGIDYKIDNATGSMSVAEDDLYRARMLVASDGALSLPETGAQMLDAIPIGSSRTLEGERLRNIRERELMLTIGEIDGVEAVRVHLAQPERSVFVREDIAPGASVMVRMARGRSLSDDQVTAIVNLVAGSVPGMQPGAVRVVDQHGRLLSASIGSGDSRLEVQRQFEEKLRAQIAQLLIPMLGDGNFTSEVQVELDMAEVTSARESYDKEGALRSESETQSQQAGAGAAAGVPGVLSNTPPPPTGLEAGAPQGTQPAANDQTSGESSARRNYELGREVAVSSTGPGGVKRVSVAVALSKDALAKIAPANGKQIEALVSSAVGAQPARGDEVTVIVGSFDAAAMEEPPFYETPWFATILRNAVALIAVVLALIFGVRPLIGALRHKDDKIANASPHKNAADAAAPAGTIEADAGALVSPSSGAMLPIPATDSENAIVLREQVALAQQLAAQQPDRAVAALRRMLAAPQPSAGDTA</sequence>
<dbReference type="PIRSF" id="PIRSF004862">
    <property type="entry name" value="FliF"/>
    <property type="match status" value="1"/>
</dbReference>
<feature type="compositionally biased region" description="Basic and acidic residues" evidence="10">
    <location>
        <begin position="272"/>
        <end position="283"/>
    </location>
</feature>
<evidence type="ECO:0000313" key="15">
    <source>
        <dbReference type="Proteomes" id="UP001259803"/>
    </source>
</evidence>
<evidence type="ECO:0000259" key="12">
    <source>
        <dbReference type="Pfam" id="PF01514"/>
    </source>
</evidence>
<dbReference type="NCBIfam" id="TIGR00206">
    <property type="entry name" value="fliF"/>
    <property type="match status" value="1"/>
</dbReference>
<dbReference type="InterPro" id="IPR043427">
    <property type="entry name" value="YscJ/FliF"/>
</dbReference>
<evidence type="ECO:0000256" key="9">
    <source>
        <dbReference type="PIRNR" id="PIRNR004862"/>
    </source>
</evidence>
<dbReference type="PANTHER" id="PTHR30046:SF0">
    <property type="entry name" value="FLAGELLAR M-RING PROTEIN"/>
    <property type="match status" value="1"/>
</dbReference>
<dbReference type="PRINTS" id="PR01009">
    <property type="entry name" value="FLGMRINGFLIF"/>
</dbReference>
<dbReference type="InterPro" id="IPR006182">
    <property type="entry name" value="FliF_N_dom"/>
</dbReference>
<comment type="function">
    <text evidence="9">The M ring may be actively involved in energy transduction.</text>
</comment>
<organism evidence="14 15">
    <name type="scientific">Croceicoccus esteveae</name>
    <dbReference type="NCBI Taxonomy" id="3075597"/>
    <lineage>
        <taxon>Bacteria</taxon>
        <taxon>Pseudomonadati</taxon>
        <taxon>Pseudomonadota</taxon>
        <taxon>Alphaproteobacteria</taxon>
        <taxon>Sphingomonadales</taxon>
        <taxon>Erythrobacteraceae</taxon>
        <taxon>Croceicoccus</taxon>
    </lineage>
</organism>
<dbReference type="InterPro" id="IPR013556">
    <property type="entry name" value="Flag_M-ring_C"/>
</dbReference>
<dbReference type="Gene3D" id="3.30.300.30">
    <property type="match status" value="1"/>
</dbReference>
<keyword evidence="14" id="KW-0966">Cell projection</keyword>
<proteinExistence type="inferred from homology"/>
<evidence type="ECO:0000256" key="3">
    <source>
        <dbReference type="ARBA" id="ARBA00007971"/>
    </source>
</evidence>
<feature type="region of interest" description="Disordered" evidence="10">
    <location>
        <begin position="272"/>
        <end position="335"/>
    </location>
</feature>
<feature type="compositionally biased region" description="Polar residues" evidence="10">
    <location>
        <begin position="318"/>
        <end position="332"/>
    </location>
</feature>
<evidence type="ECO:0000256" key="8">
    <source>
        <dbReference type="ARBA" id="ARBA00023143"/>
    </source>
</evidence>
<evidence type="ECO:0000256" key="5">
    <source>
        <dbReference type="ARBA" id="ARBA00022692"/>
    </source>
</evidence>
<dbReference type="Pfam" id="PF01514">
    <property type="entry name" value="YscJ_FliF"/>
    <property type="match status" value="1"/>
</dbReference>
<evidence type="ECO:0000256" key="10">
    <source>
        <dbReference type="SAM" id="MobiDB-lite"/>
    </source>
</evidence>
<accession>A0ABU2ZDL4</accession>
<keyword evidence="8 9" id="KW-0975">Bacterial flagellum</keyword>
<evidence type="ECO:0000256" key="4">
    <source>
        <dbReference type="ARBA" id="ARBA00022475"/>
    </source>
</evidence>
<evidence type="ECO:0000256" key="6">
    <source>
        <dbReference type="ARBA" id="ARBA00022989"/>
    </source>
</evidence>
<dbReference type="EMBL" id="JAVRHS010000001">
    <property type="protein sequence ID" value="MDT0574691.1"/>
    <property type="molecule type" value="Genomic_DNA"/>
</dbReference>
<feature type="transmembrane region" description="Helical" evidence="11">
    <location>
        <begin position="21"/>
        <end position="41"/>
    </location>
</feature>
<feature type="domain" description="Flagellar M-ring N-terminal" evidence="12">
    <location>
        <begin position="46"/>
        <end position="216"/>
    </location>
</feature>
<feature type="domain" description="Flagellar M-ring C-terminal" evidence="13">
    <location>
        <begin position="244"/>
        <end position="404"/>
    </location>
</feature>
<evidence type="ECO:0000256" key="7">
    <source>
        <dbReference type="ARBA" id="ARBA00023136"/>
    </source>
</evidence>
<evidence type="ECO:0000259" key="13">
    <source>
        <dbReference type="Pfam" id="PF08345"/>
    </source>
</evidence>
<dbReference type="PANTHER" id="PTHR30046">
    <property type="entry name" value="FLAGELLAR M-RING PROTEIN"/>
    <property type="match status" value="1"/>
</dbReference>
<evidence type="ECO:0000313" key="14">
    <source>
        <dbReference type="EMBL" id="MDT0574691.1"/>
    </source>
</evidence>
<evidence type="ECO:0000256" key="2">
    <source>
        <dbReference type="ARBA" id="ARBA00004651"/>
    </source>
</evidence>
<keyword evidence="14" id="KW-0969">Cilium</keyword>
<dbReference type="InterPro" id="IPR000067">
    <property type="entry name" value="FlgMring_FliF"/>
</dbReference>
<evidence type="ECO:0000256" key="1">
    <source>
        <dbReference type="ARBA" id="ARBA00004117"/>
    </source>
</evidence>
<dbReference type="InterPro" id="IPR045851">
    <property type="entry name" value="AMP-bd_C_sf"/>
</dbReference>
<feature type="transmembrane region" description="Helical" evidence="11">
    <location>
        <begin position="419"/>
        <end position="441"/>
    </location>
</feature>